<dbReference type="InterPro" id="IPR023614">
    <property type="entry name" value="Porin_dom_sf"/>
</dbReference>
<dbReference type="AlphaFoldDB" id="A0A517Y2A2"/>
<dbReference type="Pfam" id="PF07396">
    <property type="entry name" value="Porin_O_P"/>
    <property type="match status" value="1"/>
</dbReference>
<gene>
    <name evidence="3" type="primary">oprP</name>
    <name evidence="3" type="ORF">ETAA1_59130</name>
</gene>
<keyword evidence="2" id="KW-0732">Signal</keyword>
<evidence type="ECO:0000256" key="2">
    <source>
        <dbReference type="SAM" id="SignalP"/>
    </source>
</evidence>
<dbReference type="Proteomes" id="UP000319576">
    <property type="component" value="Chromosome"/>
</dbReference>
<feature type="region of interest" description="Disordered" evidence="1">
    <location>
        <begin position="18"/>
        <end position="42"/>
    </location>
</feature>
<evidence type="ECO:0000313" key="3">
    <source>
        <dbReference type="EMBL" id="QDU23903.1"/>
    </source>
</evidence>
<feature type="signal peptide" evidence="2">
    <location>
        <begin position="1"/>
        <end position="21"/>
    </location>
</feature>
<name>A0A517Y2A2_9BACT</name>
<keyword evidence="4" id="KW-1185">Reference proteome</keyword>
<feature type="chain" id="PRO_5022240824" evidence="2">
    <location>
        <begin position="22"/>
        <end position="439"/>
    </location>
</feature>
<dbReference type="EMBL" id="CP036273">
    <property type="protein sequence ID" value="QDU23903.1"/>
    <property type="molecule type" value="Genomic_DNA"/>
</dbReference>
<dbReference type="RefSeq" id="WP_145244114.1">
    <property type="nucleotide sequence ID" value="NZ_CP036273.1"/>
</dbReference>
<dbReference type="OrthoDB" id="9807854at2"/>
<reference evidence="3 4" key="1">
    <citation type="submission" date="2019-02" db="EMBL/GenBank/DDBJ databases">
        <title>Deep-cultivation of Planctomycetes and their phenomic and genomic characterization uncovers novel biology.</title>
        <authorList>
            <person name="Wiegand S."/>
            <person name="Jogler M."/>
            <person name="Boedeker C."/>
            <person name="Pinto D."/>
            <person name="Vollmers J."/>
            <person name="Rivas-Marin E."/>
            <person name="Kohn T."/>
            <person name="Peeters S.H."/>
            <person name="Heuer A."/>
            <person name="Rast P."/>
            <person name="Oberbeckmann S."/>
            <person name="Bunk B."/>
            <person name="Jeske O."/>
            <person name="Meyerdierks A."/>
            <person name="Storesund J.E."/>
            <person name="Kallscheuer N."/>
            <person name="Luecker S."/>
            <person name="Lage O.M."/>
            <person name="Pohl T."/>
            <person name="Merkel B.J."/>
            <person name="Hornburger P."/>
            <person name="Mueller R.-W."/>
            <person name="Bruemmer F."/>
            <person name="Labrenz M."/>
            <person name="Spormann A.M."/>
            <person name="Op den Camp H."/>
            <person name="Overmann J."/>
            <person name="Amann R."/>
            <person name="Jetten M.S.M."/>
            <person name="Mascher T."/>
            <person name="Medema M.H."/>
            <person name="Devos D.P."/>
            <person name="Kaster A.-K."/>
            <person name="Ovreas L."/>
            <person name="Rohde M."/>
            <person name="Galperin M.Y."/>
            <person name="Jogler C."/>
        </authorList>
    </citation>
    <scope>NUCLEOTIDE SEQUENCE [LARGE SCALE GENOMIC DNA]</scope>
    <source>
        <strain evidence="3 4">ETA_A1</strain>
    </source>
</reference>
<accession>A0A517Y2A2</accession>
<dbReference type="SUPFAM" id="SSF56935">
    <property type="entry name" value="Porins"/>
    <property type="match status" value="1"/>
</dbReference>
<dbReference type="KEGG" id="uli:ETAA1_59130"/>
<proteinExistence type="predicted"/>
<organism evidence="3 4">
    <name type="scientific">Urbifossiella limnaea</name>
    <dbReference type="NCBI Taxonomy" id="2528023"/>
    <lineage>
        <taxon>Bacteria</taxon>
        <taxon>Pseudomonadati</taxon>
        <taxon>Planctomycetota</taxon>
        <taxon>Planctomycetia</taxon>
        <taxon>Gemmatales</taxon>
        <taxon>Gemmataceae</taxon>
        <taxon>Urbifossiella</taxon>
    </lineage>
</organism>
<protein>
    <submittedName>
        <fullName evidence="3">Porin P</fullName>
    </submittedName>
</protein>
<dbReference type="InterPro" id="IPR010870">
    <property type="entry name" value="Porin_O/P"/>
</dbReference>
<evidence type="ECO:0000256" key="1">
    <source>
        <dbReference type="SAM" id="MobiDB-lite"/>
    </source>
</evidence>
<sequence precursor="true">MTRAALHALLAVLTGVGTVRAEPPPEPPASPVAARPPEAEDPPAADRLAGLLDLKPTIQMRGRVEADAVLASQSEQSKATLGDLMNGYGFRRVRLGAQGTVGDSTSWVSEVELAGGNVRLRDVFVGLDAIPGVRQVRIGHFREPYSLEGMTSSNFITFLERAPQNVLAPARNWGVCGFWWPDDERVLFSVGAFRDGTPSNGQSLGDDGNWAVTTRLTGLPVYEPDEDAFRLVHLGGAFSQRVPPNGVINFTPRTGSNLLSVDDNPGSPFLAPVDIPANGYQLYNLQAAGVWGSFSAQAEWSAAGVQQTDAGSVFVHGSYLAVSYFTTGEHRGYNRTRGSFDQVGVRRPLIRSRTDPRGGWGAVELVARFAYLDFTSPNLPPDANGFPAATRLYEFTTGANWYLNSYTRVMLNYTAGIPYPVGAPSTVAHIFGVRYALFF</sequence>
<evidence type="ECO:0000313" key="4">
    <source>
        <dbReference type="Proteomes" id="UP000319576"/>
    </source>
</evidence>
<dbReference type="Gene3D" id="2.40.160.10">
    <property type="entry name" value="Porin"/>
    <property type="match status" value="1"/>
</dbReference>